<gene>
    <name evidence="1" type="ORF">SDC9_159173</name>
</gene>
<sequence length="132" mass="14948">MHSRYGNGFSQAQLVKLIIIQLAIKIFHLIGSQDYRFFAFAQQIGHLLILVADSILCIHHQNDDIRFFYRQFCLQLDLACKNISVIKANAARIYNDKLPSLPVRTVIEAVTGNAGYILNDSFARPCQPIKQG</sequence>
<reference evidence="1" key="1">
    <citation type="submission" date="2019-08" db="EMBL/GenBank/DDBJ databases">
        <authorList>
            <person name="Kucharzyk K."/>
            <person name="Murdoch R.W."/>
            <person name="Higgins S."/>
            <person name="Loffler F."/>
        </authorList>
    </citation>
    <scope>NUCLEOTIDE SEQUENCE</scope>
</reference>
<evidence type="ECO:0000313" key="1">
    <source>
        <dbReference type="EMBL" id="MPN11865.1"/>
    </source>
</evidence>
<accession>A0A645FBX4</accession>
<protein>
    <submittedName>
        <fullName evidence="1">Uncharacterized protein</fullName>
    </submittedName>
</protein>
<organism evidence="1">
    <name type="scientific">bioreactor metagenome</name>
    <dbReference type="NCBI Taxonomy" id="1076179"/>
    <lineage>
        <taxon>unclassified sequences</taxon>
        <taxon>metagenomes</taxon>
        <taxon>ecological metagenomes</taxon>
    </lineage>
</organism>
<dbReference type="EMBL" id="VSSQ01058136">
    <property type="protein sequence ID" value="MPN11865.1"/>
    <property type="molecule type" value="Genomic_DNA"/>
</dbReference>
<dbReference type="AlphaFoldDB" id="A0A645FBX4"/>
<name>A0A645FBX4_9ZZZZ</name>
<comment type="caution">
    <text evidence="1">The sequence shown here is derived from an EMBL/GenBank/DDBJ whole genome shotgun (WGS) entry which is preliminary data.</text>
</comment>
<proteinExistence type="predicted"/>